<dbReference type="Pfam" id="PF13561">
    <property type="entry name" value="adh_short_C2"/>
    <property type="match status" value="1"/>
</dbReference>
<dbReference type="SMART" id="SM00822">
    <property type="entry name" value="PKS_KR"/>
    <property type="match status" value="1"/>
</dbReference>
<dbReference type="PRINTS" id="PR00081">
    <property type="entry name" value="GDHRDH"/>
</dbReference>
<accession>A0ABP8RVX1</accession>
<dbReference type="PANTHER" id="PTHR42760">
    <property type="entry name" value="SHORT-CHAIN DEHYDROGENASES/REDUCTASES FAMILY MEMBER"/>
    <property type="match status" value="1"/>
</dbReference>
<dbReference type="EMBL" id="BAABGT010000055">
    <property type="protein sequence ID" value="GAA4550251.1"/>
    <property type="molecule type" value="Genomic_DNA"/>
</dbReference>
<gene>
    <name evidence="3" type="ORF">GCM10023175_40010</name>
</gene>
<organism evidence="3 4">
    <name type="scientific">Pseudonocardia xishanensis</name>
    <dbReference type="NCBI Taxonomy" id="630995"/>
    <lineage>
        <taxon>Bacteria</taxon>
        <taxon>Bacillati</taxon>
        <taxon>Actinomycetota</taxon>
        <taxon>Actinomycetes</taxon>
        <taxon>Pseudonocardiales</taxon>
        <taxon>Pseudonocardiaceae</taxon>
        <taxon>Pseudonocardia</taxon>
    </lineage>
</organism>
<dbReference type="InterPro" id="IPR020904">
    <property type="entry name" value="Sc_DH/Rdtase_CS"/>
</dbReference>
<comment type="caution">
    <text evidence="3">The sequence shown here is derived from an EMBL/GenBank/DDBJ whole genome shotgun (WGS) entry which is preliminary data.</text>
</comment>
<dbReference type="Gene3D" id="3.40.50.720">
    <property type="entry name" value="NAD(P)-binding Rossmann-like Domain"/>
    <property type="match status" value="1"/>
</dbReference>
<dbReference type="PROSITE" id="PS00061">
    <property type="entry name" value="ADH_SHORT"/>
    <property type="match status" value="1"/>
</dbReference>
<evidence type="ECO:0000259" key="2">
    <source>
        <dbReference type="SMART" id="SM00822"/>
    </source>
</evidence>
<dbReference type="InterPro" id="IPR057326">
    <property type="entry name" value="KR_dom"/>
</dbReference>
<dbReference type="PRINTS" id="PR00080">
    <property type="entry name" value="SDRFAMILY"/>
</dbReference>
<reference evidence="4" key="1">
    <citation type="journal article" date="2019" name="Int. J. Syst. Evol. Microbiol.">
        <title>The Global Catalogue of Microorganisms (GCM) 10K type strain sequencing project: providing services to taxonomists for standard genome sequencing and annotation.</title>
        <authorList>
            <consortium name="The Broad Institute Genomics Platform"/>
            <consortium name="The Broad Institute Genome Sequencing Center for Infectious Disease"/>
            <person name="Wu L."/>
            <person name="Ma J."/>
        </authorList>
    </citation>
    <scope>NUCLEOTIDE SEQUENCE [LARGE SCALE GENOMIC DNA]</scope>
    <source>
        <strain evidence="4">JCM 17906</strain>
    </source>
</reference>
<proteinExistence type="inferred from homology"/>
<dbReference type="InterPro" id="IPR036291">
    <property type="entry name" value="NAD(P)-bd_dom_sf"/>
</dbReference>
<feature type="domain" description="Ketoreductase" evidence="2">
    <location>
        <begin position="2"/>
        <end position="178"/>
    </location>
</feature>
<protein>
    <submittedName>
        <fullName evidence="3">Glucose 1-dehydrogenase</fullName>
    </submittedName>
</protein>
<keyword evidence="4" id="KW-1185">Reference proteome</keyword>
<name>A0ABP8RVX1_9PSEU</name>
<sequence>MDTVVVTGGASGIGRQIARQCIQDGRTVVVLDADRAAVKVVAKELDCTAVVADVADSDVLDQVFAEVAGRFGPITGLVNSAGLNRPGPSAGLPLEDWKLVIDVDLSGTYYACRAAFRHFAETASIVSLGSVLGLRARRGRAAYAAAKAGIVGLTKVLAVEWAVHGVRANVVAPAWTDTPSLQRQFESGEMSREALSAAIPAGRVGRPEDVASAVGYLLSTEAQFITGQTLYVDGGYTWAG</sequence>
<dbReference type="InterPro" id="IPR002347">
    <property type="entry name" value="SDR_fam"/>
</dbReference>
<dbReference type="SUPFAM" id="SSF51735">
    <property type="entry name" value="NAD(P)-binding Rossmann-fold domains"/>
    <property type="match status" value="1"/>
</dbReference>
<dbReference type="PANTHER" id="PTHR42760:SF123">
    <property type="entry name" value="OXIDOREDUCTASE"/>
    <property type="match status" value="1"/>
</dbReference>
<evidence type="ECO:0000313" key="4">
    <source>
        <dbReference type="Proteomes" id="UP001501598"/>
    </source>
</evidence>
<dbReference type="RefSeq" id="WP_345420589.1">
    <property type="nucleotide sequence ID" value="NZ_BAABGT010000055.1"/>
</dbReference>
<dbReference type="Proteomes" id="UP001501598">
    <property type="component" value="Unassembled WGS sequence"/>
</dbReference>
<evidence type="ECO:0000256" key="1">
    <source>
        <dbReference type="ARBA" id="ARBA00006484"/>
    </source>
</evidence>
<evidence type="ECO:0000313" key="3">
    <source>
        <dbReference type="EMBL" id="GAA4550251.1"/>
    </source>
</evidence>
<comment type="similarity">
    <text evidence="1">Belongs to the short-chain dehydrogenases/reductases (SDR) family.</text>
</comment>